<feature type="compositionally biased region" description="Polar residues" evidence="2">
    <location>
        <begin position="394"/>
        <end position="406"/>
    </location>
</feature>
<feature type="compositionally biased region" description="Polar residues" evidence="2">
    <location>
        <begin position="20"/>
        <end position="32"/>
    </location>
</feature>
<evidence type="ECO:0000256" key="2">
    <source>
        <dbReference type="SAM" id="MobiDB-lite"/>
    </source>
</evidence>
<dbReference type="EMBL" id="CM003100">
    <property type="protein sequence ID" value="KUI67415.1"/>
    <property type="molecule type" value="Genomic_DNA"/>
</dbReference>
<feature type="compositionally biased region" description="Polar residues" evidence="2">
    <location>
        <begin position="157"/>
        <end position="172"/>
    </location>
</feature>
<accession>A0A194VUD3</accession>
<evidence type="ECO:0000256" key="1">
    <source>
        <dbReference type="ARBA" id="ARBA00022679"/>
    </source>
</evidence>
<organism evidence="3 4">
    <name type="scientific">Cytospora mali</name>
    <name type="common">Apple Valsa canker fungus</name>
    <name type="synonym">Valsa mali</name>
    <dbReference type="NCBI Taxonomy" id="578113"/>
    <lineage>
        <taxon>Eukaryota</taxon>
        <taxon>Fungi</taxon>
        <taxon>Dikarya</taxon>
        <taxon>Ascomycota</taxon>
        <taxon>Pezizomycotina</taxon>
        <taxon>Sordariomycetes</taxon>
        <taxon>Sordariomycetidae</taxon>
        <taxon>Diaporthales</taxon>
        <taxon>Cytosporaceae</taxon>
        <taxon>Cytospora</taxon>
    </lineage>
</organism>
<feature type="region of interest" description="Disordered" evidence="2">
    <location>
        <begin position="571"/>
        <end position="654"/>
    </location>
</feature>
<dbReference type="InterPro" id="IPR017956">
    <property type="entry name" value="AT_hook_DNA-bd_motif"/>
</dbReference>
<feature type="compositionally biased region" description="Basic and acidic residues" evidence="2">
    <location>
        <begin position="141"/>
        <end position="154"/>
    </location>
</feature>
<evidence type="ECO:0000313" key="3">
    <source>
        <dbReference type="EMBL" id="KUI67415.1"/>
    </source>
</evidence>
<dbReference type="OrthoDB" id="5404794at2759"/>
<dbReference type="Pfam" id="PF14377">
    <property type="entry name" value="UBM"/>
    <property type="match status" value="1"/>
</dbReference>
<dbReference type="GO" id="GO:0003677">
    <property type="term" value="F:DNA binding"/>
    <property type="evidence" value="ECO:0007669"/>
    <property type="project" value="InterPro"/>
</dbReference>
<feature type="region of interest" description="Disordered" evidence="2">
    <location>
        <begin position="674"/>
        <end position="859"/>
    </location>
</feature>
<feature type="compositionally biased region" description="Polar residues" evidence="2">
    <location>
        <begin position="365"/>
        <end position="379"/>
    </location>
</feature>
<feature type="region of interest" description="Disordered" evidence="2">
    <location>
        <begin position="1"/>
        <end position="59"/>
    </location>
</feature>
<dbReference type="Proteomes" id="UP000078559">
    <property type="component" value="Chromosome 3"/>
</dbReference>
<keyword evidence="4" id="KW-1185">Reference proteome</keyword>
<keyword evidence="1" id="KW-0808">Transferase</keyword>
<gene>
    <name evidence="3" type="ORF">VM1G_03139</name>
</gene>
<feature type="compositionally biased region" description="Polar residues" evidence="2">
    <location>
        <begin position="91"/>
        <end position="116"/>
    </location>
</feature>
<proteinExistence type="predicted"/>
<feature type="compositionally biased region" description="Basic and acidic residues" evidence="2">
    <location>
        <begin position="432"/>
        <end position="448"/>
    </location>
</feature>
<reference evidence="3" key="1">
    <citation type="submission" date="2014-12" db="EMBL/GenBank/DDBJ databases">
        <title>Genome Sequence of Valsa Canker Pathogens Uncovers a Specific Adaption of Colonization on Woody Bark.</title>
        <authorList>
            <person name="Yin Z."/>
            <person name="Liu H."/>
            <person name="Gao X."/>
            <person name="Li Z."/>
            <person name="Song N."/>
            <person name="Ke X."/>
            <person name="Dai Q."/>
            <person name="Wu Y."/>
            <person name="Sun Y."/>
            <person name="Xu J.-R."/>
            <person name="Kang Z.K."/>
            <person name="Wang L."/>
            <person name="Huang L."/>
        </authorList>
    </citation>
    <scope>NUCLEOTIDE SEQUENCE [LARGE SCALE GENOMIC DNA]</scope>
    <source>
        <strain evidence="3">03-8</strain>
    </source>
</reference>
<dbReference type="GO" id="GO:0016740">
    <property type="term" value="F:transferase activity"/>
    <property type="evidence" value="ECO:0007669"/>
    <property type="project" value="UniProtKB-KW"/>
</dbReference>
<dbReference type="PRINTS" id="PR00929">
    <property type="entry name" value="ATHOOK"/>
</dbReference>
<feature type="region of interest" description="Disordered" evidence="2">
    <location>
        <begin position="313"/>
        <end position="533"/>
    </location>
</feature>
<feature type="compositionally biased region" description="Low complexity" evidence="2">
    <location>
        <begin position="189"/>
        <end position="207"/>
    </location>
</feature>
<sequence>MPSDRKVIYDSEDEDAGFSPFNSPSEGDATTNADDDVALEGDGNTTGQPNDGLIASETLSTDPDFFRKVYDEHQSVATGLIPDSARDSNEHTGSSDWQKSSGRNAKDNSSSLTDPTLRSAKKKGNRMDRMDSASLTQVSTPRDHAPVGLRRDVYDFPSSNEEGGVADTTTATGKAVSANIYSKRKRTPTVTSAKKSVSPSPAQSPSQNEDRKPTHQHGEDESPPHARKKRKRGAQQNMVQNPEDVDLLVIPRTADMDESPANTHVGNDDPDSIVPDTLGDEQSIIEKPPASFFIAPPSRLTASQRQEYVRITGSSEHEREEEHDMSPPVTQGDKIRSSEATIAYPTPSRYCASAPPFPDQPETGEGNSSGTTASVQRNADNARMDAIMLHSSPDELNSDSPNQMLSKTKRRRGSDEDDELAKDDAWDSDQLGVHRERYEPRPSRRRAEIGSVKASGGARRKRLKPEQPVDVANEDSWDSDKIEAHQDNYNSRPSRRRSRAVVQEDAEDTLEQSKPDTCLHGQASPSGLEGMEPILILSGQQVPQEVEGIEGIDPDYLAALPGDLRQEVISDHLARNAQASRTRGRGRPRQSLNDLVATSKETPQPKKRGRKKKEPLGEELVAAEQEAEARAIPASVAPTKRKRGRPKKSETLQLASVTAADNDISFAYEAEDMPQIVDEPNSRETTPAEFVQEAPISAKAPSKRGRKNKVAEEPPVVSEEEPTEVLAEEVTPSEPVQAIPQTTKASSKRGRKKKVVEERPAAPEDRPQEGHDTARDSSFEADKPADLPLEEHDEPVEEADTSRLPLQDISNTTSSKEPPEADADKQKEVTPEAKEKETAKSASSTTGQGQGKVPFRVGLSKRSRIAPLLKIIRK</sequence>
<dbReference type="SMR" id="A0A194VUD3"/>
<feature type="compositionally biased region" description="Acidic residues" evidence="2">
    <location>
        <begin position="718"/>
        <end position="727"/>
    </location>
</feature>
<feature type="compositionally biased region" description="Basic and acidic residues" evidence="2">
    <location>
        <begin position="315"/>
        <end position="325"/>
    </location>
</feature>
<dbReference type="AlphaFoldDB" id="A0A194VUD3"/>
<feature type="compositionally biased region" description="Basic and acidic residues" evidence="2">
    <location>
        <begin position="817"/>
        <end position="839"/>
    </location>
</feature>
<evidence type="ECO:0000313" key="4">
    <source>
        <dbReference type="Proteomes" id="UP000078559"/>
    </source>
</evidence>
<feature type="region of interest" description="Disordered" evidence="2">
    <location>
        <begin position="77"/>
        <end position="277"/>
    </location>
</feature>
<protein>
    <submittedName>
        <fullName evidence="3">Uncharacterized protein</fullName>
    </submittedName>
</protein>
<dbReference type="InterPro" id="IPR025527">
    <property type="entry name" value="HUWE1/Rev1_UBM"/>
</dbReference>
<dbReference type="SMART" id="SM00384">
    <property type="entry name" value="AT_hook"/>
    <property type="match status" value="2"/>
</dbReference>
<feature type="compositionally biased region" description="Basic and acidic residues" evidence="2">
    <location>
        <begin position="208"/>
        <end position="224"/>
    </location>
</feature>
<feature type="compositionally biased region" description="Basic and acidic residues" evidence="2">
    <location>
        <begin position="755"/>
        <end position="785"/>
    </location>
</feature>
<name>A0A194VUD3_CYTMA</name>